<feature type="region of interest" description="Disordered" evidence="1">
    <location>
        <begin position="60"/>
        <end position="85"/>
    </location>
</feature>
<comment type="caution">
    <text evidence="2">The sequence shown here is derived from an EMBL/GenBank/DDBJ whole genome shotgun (WGS) entry which is preliminary data.</text>
</comment>
<evidence type="ECO:0000313" key="2">
    <source>
        <dbReference type="EMBL" id="GLK55250.1"/>
    </source>
</evidence>
<dbReference type="AlphaFoldDB" id="A0A9W6ITY7"/>
<reference evidence="2" key="2">
    <citation type="submission" date="2023-01" db="EMBL/GenBank/DDBJ databases">
        <authorList>
            <person name="Sun Q."/>
            <person name="Evtushenko L."/>
        </authorList>
    </citation>
    <scope>NUCLEOTIDE SEQUENCE</scope>
    <source>
        <strain evidence="2">VKM B-1606</strain>
    </source>
</reference>
<evidence type="ECO:0000313" key="3">
    <source>
        <dbReference type="Proteomes" id="UP001143400"/>
    </source>
</evidence>
<dbReference type="Proteomes" id="UP001143400">
    <property type="component" value="Unassembled WGS sequence"/>
</dbReference>
<gene>
    <name evidence="2" type="ORF">GCM10008170_12690</name>
</gene>
<organism evidence="2 3">
    <name type="scientific">Methylopila capsulata</name>
    <dbReference type="NCBI Taxonomy" id="61654"/>
    <lineage>
        <taxon>Bacteria</taxon>
        <taxon>Pseudomonadati</taxon>
        <taxon>Pseudomonadota</taxon>
        <taxon>Alphaproteobacteria</taxon>
        <taxon>Hyphomicrobiales</taxon>
        <taxon>Methylopilaceae</taxon>
        <taxon>Methylopila</taxon>
    </lineage>
</organism>
<evidence type="ECO:0000256" key="1">
    <source>
        <dbReference type="SAM" id="MobiDB-lite"/>
    </source>
</evidence>
<protein>
    <submittedName>
        <fullName evidence="2">Uncharacterized protein</fullName>
    </submittedName>
</protein>
<reference evidence="2" key="1">
    <citation type="journal article" date="2014" name="Int. J. Syst. Evol. Microbiol.">
        <title>Complete genome sequence of Corynebacterium casei LMG S-19264T (=DSM 44701T), isolated from a smear-ripened cheese.</title>
        <authorList>
            <consortium name="US DOE Joint Genome Institute (JGI-PGF)"/>
            <person name="Walter F."/>
            <person name="Albersmeier A."/>
            <person name="Kalinowski J."/>
            <person name="Ruckert C."/>
        </authorList>
    </citation>
    <scope>NUCLEOTIDE SEQUENCE</scope>
    <source>
        <strain evidence="2">VKM B-1606</strain>
    </source>
</reference>
<proteinExistence type="predicted"/>
<name>A0A9W6ITY7_9HYPH</name>
<accession>A0A9W6ITY7</accession>
<feature type="compositionally biased region" description="Basic residues" evidence="1">
    <location>
        <begin position="68"/>
        <end position="81"/>
    </location>
</feature>
<dbReference type="EMBL" id="BSFF01000002">
    <property type="protein sequence ID" value="GLK55250.1"/>
    <property type="molecule type" value="Genomic_DNA"/>
</dbReference>
<sequence>MVDPFHQVKMSVRTLIKDMARRGLAVLGASTVWSDATALSRLVRPEPLCPKVSPPQWSPSFAYEGARRGSHTRRHRPRGKPVQRYPHCYPHGSFCGGNRKEAAWRQGFQRLIRGVVNV</sequence>